<feature type="transmembrane region" description="Helical" evidence="1">
    <location>
        <begin position="48"/>
        <end position="71"/>
    </location>
</feature>
<proteinExistence type="predicted"/>
<name>A0A1E3NI45_9ASCO</name>
<dbReference type="Proteomes" id="UP000094455">
    <property type="component" value="Unassembled WGS sequence"/>
</dbReference>
<sequence>MLDDISNPSSSSALTHDNFASLLFHAVNRYKALPSGVKRASRRKEEKFRLFFSSGFLAALPFLLLLLLLLLPHPSFHFLRLLFTFSDFFSLSQTSFFFLSDNNNHQKTLAFILCFHRIWVSFISERVKIRQEEPNFGCVNLTTMFT</sequence>
<keyword evidence="1" id="KW-1133">Transmembrane helix</keyword>
<dbReference type="GeneID" id="30177669"/>
<reference evidence="2 3" key="1">
    <citation type="journal article" date="2016" name="Proc. Natl. Acad. Sci. U.S.A.">
        <title>Comparative genomics of biotechnologically important yeasts.</title>
        <authorList>
            <person name="Riley R."/>
            <person name="Haridas S."/>
            <person name="Wolfe K.H."/>
            <person name="Lopes M.R."/>
            <person name="Hittinger C.T."/>
            <person name="Goeker M."/>
            <person name="Salamov A.A."/>
            <person name="Wisecaver J.H."/>
            <person name="Long T.M."/>
            <person name="Calvey C.H."/>
            <person name="Aerts A.L."/>
            <person name="Barry K.W."/>
            <person name="Choi C."/>
            <person name="Clum A."/>
            <person name="Coughlan A.Y."/>
            <person name="Deshpande S."/>
            <person name="Douglass A.P."/>
            <person name="Hanson S.J."/>
            <person name="Klenk H.-P."/>
            <person name="LaButti K.M."/>
            <person name="Lapidus A."/>
            <person name="Lindquist E.A."/>
            <person name="Lipzen A.M."/>
            <person name="Meier-Kolthoff J.P."/>
            <person name="Ohm R.A."/>
            <person name="Otillar R.P."/>
            <person name="Pangilinan J.L."/>
            <person name="Peng Y."/>
            <person name="Rokas A."/>
            <person name="Rosa C.A."/>
            <person name="Scheuner C."/>
            <person name="Sibirny A.A."/>
            <person name="Slot J.C."/>
            <person name="Stielow J.B."/>
            <person name="Sun H."/>
            <person name="Kurtzman C.P."/>
            <person name="Blackwell M."/>
            <person name="Grigoriev I.V."/>
            <person name="Jeffries T.W."/>
        </authorList>
    </citation>
    <scope>NUCLEOTIDE SEQUENCE [LARGE SCALE GENOMIC DNA]</scope>
    <source>
        <strain evidence="2 3">NRRL Y-2026</strain>
    </source>
</reference>
<evidence type="ECO:0000256" key="1">
    <source>
        <dbReference type="SAM" id="Phobius"/>
    </source>
</evidence>
<keyword evidence="1" id="KW-0812">Transmembrane</keyword>
<dbReference type="AlphaFoldDB" id="A0A1E3NI45"/>
<dbReference type="EMBL" id="KV454005">
    <property type="protein sequence ID" value="ODQ45013.1"/>
    <property type="molecule type" value="Genomic_DNA"/>
</dbReference>
<keyword evidence="3" id="KW-1185">Reference proteome</keyword>
<gene>
    <name evidence="2" type="ORF">PICMEDRAFT_158249</name>
</gene>
<protein>
    <recommendedName>
        <fullName evidence="4">Transmembrane protein</fullName>
    </recommendedName>
</protein>
<keyword evidence="1" id="KW-0472">Membrane</keyword>
<organism evidence="2 3">
    <name type="scientific">Pichia membranifaciens NRRL Y-2026</name>
    <dbReference type="NCBI Taxonomy" id="763406"/>
    <lineage>
        <taxon>Eukaryota</taxon>
        <taxon>Fungi</taxon>
        <taxon>Dikarya</taxon>
        <taxon>Ascomycota</taxon>
        <taxon>Saccharomycotina</taxon>
        <taxon>Pichiomycetes</taxon>
        <taxon>Pichiales</taxon>
        <taxon>Pichiaceae</taxon>
        <taxon>Pichia</taxon>
    </lineage>
</organism>
<accession>A0A1E3NI45</accession>
<dbReference type="RefSeq" id="XP_019016126.1">
    <property type="nucleotide sequence ID" value="XM_019160982.1"/>
</dbReference>
<evidence type="ECO:0000313" key="2">
    <source>
        <dbReference type="EMBL" id="ODQ45013.1"/>
    </source>
</evidence>
<evidence type="ECO:0008006" key="4">
    <source>
        <dbReference type="Google" id="ProtNLM"/>
    </source>
</evidence>
<evidence type="ECO:0000313" key="3">
    <source>
        <dbReference type="Proteomes" id="UP000094455"/>
    </source>
</evidence>
<feature type="transmembrane region" description="Helical" evidence="1">
    <location>
        <begin position="77"/>
        <end position="99"/>
    </location>
</feature>